<protein>
    <submittedName>
        <fullName evidence="2">Uncharacterized protein</fullName>
    </submittedName>
</protein>
<feature type="compositionally biased region" description="Low complexity" evidence="1">
    <location>
        <begin position="54"/>
        <end position="69"/>
    </location>
</feature>
<evidence type="ECO:0000256" key="1">
    <source>
        <dbReference type="SAM" id="MobiDB-lite"/>
    </source>
</evidence>
<proteinExistence type="predicted"/>
<feature type="region of interest" description="Disordered" evidence="1">
    <location>
        <begin position="21"/>
        <end position="72"/>
    </location>
</feature>
<feature type="compositionally biased region" description="Polar residues" evidence="1">
    <location>
        <begin position="33"/>
        <end position="43"/>
    </location>
</feature>
<keyword evidence="3" id="KW-1185">Reference proteome</keyword>
<accession>A0ABD0TYZ6</accession>
<dbReference type="AlphaFoldDB" id="A0ABD0TYZ6"/>
<dbReference type="Proteomes" id="UP001552299">
    <property type="component" value="Unassembled WGS sequence"/>
</dbReference>
<name>A0ABD0TYZ6_DENTH</name>
<sequence length="143" mass="15014">MEKKDSTVRWASVRNSGGMPWFMTWKKPCEEQASPTRRATSAAGSGWPDRKPARSMSGTGSSSQASAVGFSPSGQINWAGISRCWLRTVASNSGGGEGGGDSSCLALGSRQTIANIDWKGDSFRGRIEGGGRRGLRGDGGREG</sequence>
<dbReference type="EMBL" id="JANQDX010000019">
    <property type="protein sequence ID" value="KAL0904885.1"/>
    <property type="molecule type" value="Genomic_DNA"/>
</dbReference>
<feature type="region of interest" description="Disordered" evidence="1">
    <location>
        <begin position="121"/>
        <end position="143"/>
    </location>
</feature>
<organism evidence="2 3">
    <name type="scientific">Dendrobium thyrsiflorum</name>
    <name type="common">Pinecone-like raceme dendrobium</name>
    <name type="synonym">Orchid</name>
    <dbReference type="NCBI Taxonomy" id="117978"/>
    <lineage>
        <taxon>Eukaryota</taxon>
        <taxon>Viridiplantae</taxon>
        <taxon>Streptophyta</taxon>
        <taxon>Embryophyta</taxon>
        <taxon>Tracheophyta</taxon>
        <taxon>Spermatophyta</taxon>
        <taxon>Magnoliopsida</taxon>
        <taxon>Liliopsida</taxon>
        <taxon>Asparagales</taxon>
        <taxon>Orchidaceae</taxon>
        <taxon>Epidendroideae</taxon>
        <taxon>Malaxideae</taxon>
        <taxon>Dendrobiinae</taxon>
        <taxon>Dendrobium</taxon>
    </lineage>
</organism>
<gene>
    <name evidence="2" type="ORF">M5K25_027044</name>
</gene>
<evidence type="ECO:0000313" key="3">
    <source>
        <dbReference type="Proteomes" id="UP001552299"/>
    </source>
</evidence>
<reference evidence="2 3" key="1">
    <citation type="journal article" date="2024" name="Plant Biotechnol. J.">
        <title>Dendrobium thyrsiflorum genome and its molecular insights into genes involved in important horticultural traits.</title>
        <authorList>
            <person name="Chen B."/>
            <person name="Wang J.Y."/>
            <person name="Zheng P.J."/>
            <person name="Li K.L."/>
            <person name="Liang Y.M."/>
            <person name="Chen X.F."/>
            <person name="Zhang C."/>
            <person name="Zhao X."/>
            <person name="He X."/>
            <person name="Zhang G.Q."/>
            <person name="Liu Z.J."/>
            <person name="Xu Q."/>
        </authorList>
    </citation>
    <scope>NUCLEOTIDE SEQUENCE [LARGE SCALE GENOMIC DNA]</scope>
    <source>
        <strain evidence="2">GZMU011</strain>
    </source>
</reference>
<evidence type="ECO:0000313" key="2">
    <source>
        <dbReference type="EMBL" id="KAL0904885.1"/>
    </source>
</evidence>
<comment type="caution">
    <text evidence="2">The sequence shown here is derived from an EMBL/GenBank/DDBJ whole genome shotgun (WGS) entry which is preliminary data.</text>
</comment>